<dbReference type="Proteomes" id="UP000016960">
    <property type="component" value="Unassembled WGS sequence"/>
</dbReference>
<dbReference type="AlphaFoldDB" id="U5DP39"/>
<dbReference type="InParanoid" id="U5DP39"/>
<name>U5DP39_9CHRO</name>
<keyword evidence="2" id="KW-1185">Reference proteome</keyword>
<evidence type="ECO:0000313" key="1">
    <source>
        <dbReference type="EMBL" id="ERN42379.1"/>
    </source>
</evidence>
<dbReference type="EMBL" id="ASSJ01000021">
    <property type="protein sequence ID" value="ERN42379.1"/>
    <property type="molecule type" value="Genomic_DNA"/>
</dbReference>
<proteinExistence type="predicted"/>
<reference evidence="1 2" key="1">
    <citation type="submission" date="2013-05" db="EMBL/GenBank/DDBJ databases">
        <title>Draft genome sequence of Rubidibacter lacunae KORDI 51-2.</title>
        <authorList>
            <person name="Choi D.H."/>
            <person name="Noh J.H."/>
            <person name="Kwon K.-K."/>
            <person name="Lee J.-H."/>
            <person name="Ryu J.-Y."/>
        </authorList>
    </citation>
    <scope>NUCLEOTIDE SEQUENCE [LARGE SCALE GENOMIC DNA]</scope>
    <source>
        <strain evidence="1 2">KORDI 51-2</strain>
    </source>
</reference>
<gene>
    <name evidence="1" type="ORF">KR51_00009000</name>
</gene>
<dbReference type="RefSeq" id="WP_022605090.1">
    <property type="nucleotide sequence ID" value="NZ_ASSJ01000021.1"/>
</dbReference>
<protein>
    <submittedName>
        <fullName evidence="1">Uncharacterized protein</fullName>
    </submittedName>
</protein>
<accession>U5DP39</accession>
<organism evidence="1 2">
    <name type="scientific">Rubidibacter lacunae KORDI 51-2</name>
    <dbReference type="NCBI Taxonomy" id="582515"/>
    <lineage>
        <taxon>Bacteria</taxon>
        <taxon>Bacillati</taxon>
        <taxon>Cyanobacteriota</taxon>
        <taxon>Cyanophyceae</taxon>
        <taxon>Oscillatoriophycideae</taxon>
        <taxon>Chroococcales</taxon>
        <taxon>Aphanothecaceae</taxon>
        <taxon>Rubidibacter</taxon>
    </lineage>
</organism>
<comment type="caution">
    <text evidence="1">The sequence shown here is derived from an EMBL/GenBank/DDBJ whole genome shotgun (WGS) entry which is preliminary data.</text>
</comment>
<sequence>MSEEFNYKKLVSVIENPYLGDPAYPEMTLRFSRLEGILLTFVVEVVHDYPDEDYNWQEHALNIEERTSVEPKSPTSARNYQARYLVEALATEHGVSEQLVGEMLQQTVKRYLNLAEPEQVSDTNEV</sequence>
<evidence type="ECO:0000313" key="2">
    <source>
        <dbReference type="Proteomes" id="UP000016960"/>
    </source>
</evidence>